<keyword evidence="3" id="KW-0309">Germination</keyword>
<comment type="similarity">
    <text evidence="2">Belongs to the GerABKC lipoprotein family.</text>
</comment>
<keyword evidence="6" id="KW-0564">Palmitate</keyword>
<name>A0ABS7C3J8_9BACL</name>
<dbReference type="PANTHER" id="PTHR35789:SF1">
    <property type="entry name" value="SPORE GERMINATION PROTEIN B3"/>
    <property type="match status" value="1"/>
</dbReference>
<evidence type="ECO:0000313" key="10">
    <source>
        <dbReference type="EMBL" id="MBW7455455.1"/>
    </source>
</evidence>
<keyword evidence="7" id="KW-0449">Lipoprotein</keyword>
<dbReference type="Proteomes" id="UP001519887">
    <property type="component" value="Unassembled WGS sequence"/>
</dbReference>
<evidence type="ECO:0000259" key="8">
    <source>
        <dbReference type="Pfam" id="PF05504"/>
    </source>
</evidence>
<dbReference type="InterPro" id="IPR008844">
    <property type="entry name" value="Spore_GerAC-like"/>
</dbReference>
<evidence type="ECO:0000256" key="7">
    <source>
        <dbReference type="ARBA" id="ARBA00023288"/>
    </source>
</evidence>
<feature type="domain" description="Spore germination GerAC-like C-terminal" evidence="8">
    <location>
        <begin position="222"/>
        <end position="363"/>
    </location>
</feature>
<dbReference type="InterPro" id="IPR046953">
    <property type="entry name" value="Spore_GerAC-like_C"/>
</dbReference>
<reference evidence="10 11" key="1">
    <citation type="submission" date="2021-07" db="EMBL/GenBank/DDBJ databases">
        <title>Paenibacillus radiodurans sp. nov., isolated from the southeastern edge of Tengger Desert.</title>
        <authorList>
            <person name="Zhang G."/>
        </authorList>
    </citation>
    <scope>NUCLEOTIDE SEQUENCE [LARGE SCALE GENOMIC DNA]</scope>
    <source>
        <strain evidence="10 11">CCM 7311</strain>
    </source>
</reference>
<dbReference type="Pfam" id="PF05504">
    <property type="entry name" value="Spore_GerAC"/>
    <property type="match status" value="1"/>
</dbReference>
<sequence length="375" mass="42756">MRVIFIAVLMLVLCTGCWDLKEINSLAIISLAGVDKDPESGDLLAYYQVINPTGLSTRQSAATKAAVYTFHFRDFSHGRFTEQTGTSMPRRFFTAHLQSYLISERYAREGILDLINFIELNPERRSSLIVFITDSPMHTVMNSFTPLDRVPGRFIRALSNQYKPNFSMSVYPIRFKDLAKDINLHTPTILPIIHYHGEKPSSNSDRVEEIDASEDGISFKVGAVLIHSRMVGRIDEQSKILFFIMNKKYRELTETVEIKGKHVDVTAKNLNVKRKWIKPASELSFQITGDLKILNNQQTSKMTVQNLHLIEEAFNRKLEERVLALDQMGKTKGWDMLGIQDNGGNEKTWRQTKVTIKVSSRMTTTGNTSTPYLEE</sequence>
<protein>
    <recommendedName>
        <fullName evidence="12">Ger(X)C family spore germination protein</fullName>
    </recommendedName>
</protein>
<dbReference type="RefSeq" id="WP_210046025.1">
    <property type="nucleotide sequence ID" value="NZ_JBHLVU010000007.1"/>
</dbReference>
<evidence type="ECO:0000259" key="9">
    <source>
        <dbReference type="Pfam" id="PF25198"/>
    </source>
</evidence>
<organism evidence="10 11">
    <name type="scientific">Paenibacillus sepulcri</name>
    <dbReference type="NCBI Taxonomy" id="359917"/>
    <lineage>
        <taxon>Bacteria</taxon>
        <taxon>Bacillati</taxon>
        <taxon>Bacillota</taxon>
        <taxon>Bacilli</taxon>
        <taxon>Bacillales</taxon>
        <taxon>Paenibacillaceae</taxon>
        <taxon>Paenibacillus</taxon>
    </lineage>
</organism>
<dbReference type="EMBL" id="JAHZIK010000367">
    <property type="protein sequence ID" value="MBW7455455.1"/>
    <property type="molecule type" value="Genomic_DNA"/>
</dbReference>
<keyword evidence="11" id="KW-1185">Reference proteome</keyword>
<dbReference type="Pfam" id="PF25198">
    <property type="entry name" value="Spore_GerAC_N"/>
    <property type="match status" value="1"/>
</dbReference>
<comment type="subcellular location">
    <subcellularLocation>
        <location evidence="1">Membrane</location>
        <topology evidence="1">Lipid-anchor</topology>
    </subcellularLocation>
</comment>
<evidence type="ECO:0000256" key="6">
    <source>
        <dbReference type="ARBA" id="ARBA00023139"/>
    </source>
</evidence>
<evidence type="ECO:0008006" key="12">
    <source>
        <dbReference type="Google" id="ProtNLM"/>
    </source>
</evidence>
<evidence type="ECO:0000256" key="3">
    <source>
        <dbReference type="ARBA" id="ARBA00022544"/>
    </source>
</evidence>
<keyword evidence="4" id="KW-0732">Signal</keyword>
<evidence type="ECO:0000256" key="4">
    <source>
        <dbReference type="ARBA" id="ARBA00022729"/>
    </source>
</evidence>
<accession>A0ABS7C3J8</accession>
<evidence type="ECO:0000313" key="11">
    <source>
        <dbReference type="Proteomes" id="UP001519887"/>
    </source>
</evidence>
<feature type="domain" description="Spore germination protein N-terminal" evidence="9">
    <location>
        <begin position="19"/>
        <end position="194"/>
    </location>
</feature>
<gene>
    <name evidence="10" type="ORF">K0U00_15625</name>
</gene>
<dbReference type="InterPro" id="IPR057336">
    <property type="entry name" value="GerAC_N"/>
</dbReference>
<comment type="caution">
    <text evidence="10">The sequence shown here is derived from an EMBL/GenBank/DDBJ whole genome shotgun (WGS) entry which is preliminary data.</text>
</comment>
<proteinExistence type="inferred from homology"/>
<dbReference type="PANTHER" id="PTHR35789">
    <property type="entry name" value="SPORE GERMINATION PROTEIN B3"/>
    <property type="match status" value="1"/>
</dbReference>
<keyword evidence="5" id="KW-0472">Membrane</keyword>
<evidence type="ECO:0000256" key="2">
    <source>
        <dbReference type="ARBA" id="ARBA00007886"/>
    </source>
</evidence>
<evidence type="ECO:0000256" key="5">
    <source>
        <dbReference type="ARBA" id="ARBA00023136"/>
    </source>
</evidence>
<evidence type="ECO:0000256" key="1">
    <source>
        <dbReference type="ARBA" id="ARBA00004635"/>
    </source>
</evidence>